<accession>A0A1W2BJY5</accession>
<evidence type="ECO:0000256" key="6">
    <source>
        <dbReference type="ARBA" id="ARBA00022989"/>
    </source>
</evidence>
<evidence type="ECO:0000313" key="10">
    <source>
        <dbReference type="EMBL" id="SMC73204.1"/>
    </source>
</evidence>
<dbReference type="InterPro" id="IPR006305">
    <property type="entry name" value="FliQ"/>
</dbReference>
<keyword evidence="5 9" id="KW-0812">Transmembrane</keyword>
<dbReference type="GO" id="GO:0009425">
    <property type="term" value="C:bacterial-type flagellum basal body"/>
    <property type="evidence" value="ECO:0007669"/>
    <property type="project" value="UniProtKB-SubCell"/>
</dbReference>
<dbReference type="GO" id="GO:0044780">
    <property type="term" value="P:bacterial-type flagellum assembly"/>
    <property type="evidence" value="ECO:0007669"/>
    <property type="project" value="InterPro"/>
</dbReference>
<dbReference type="EMBL" id="FWXR01000006">
    <property type="protein sequence ID" value="SMC73204.1"/>
    <property type="molecule type" value="Genomic_DNA"/>
</dbReference>
<dbReference type="OrthoDB" id="9806440at2"/>
<dbReference type="STRING" id="937218.SAMN06297251_106176"/>
<comment type="similarity">
    <text evidence="2 9">Belongs to the FliQ/MopD/SpaQ family.</text>
</comment>
<evidence type="ECO:0000256" key="5">
    <source>
        <dbReference type="ARBA" id="ARBA00022692"/>
    </source>
</evidence>
<dbReference type="PRINTS" id="PR00952">
    <property type="entry name" value="TYPE3IMQPROT"/>
</dbReference>
<comment type="function">
    <text evidence="9">Role in flagellar biosynthesis.</text>
</comment>
<evidence type="ECO:0000256" key="7">
    <source>
        <dbReference type="ARBA" id="ARBA00023136"/>
    </source>
</evidence>
<evidence type="ECO:0000256" key="4">
    <source>
        <dbReference type="ARBA" id="ARBA00022475"/>
    </source>
</evidence>
<name>A0A1W2BJY5_9HYPH</name>
<keyword evidence="4 9" id="KW-1003">Cell membrane</keyword>
<dbReference type="RefSeq" id="WP_084409817.1">
    <property type="nucleotide sequence ID" value="NZ_FWXR01000006.1"/>
</dbReference>
<comment type="subcellular location">
    <subcellularLocation>
        <location evidence="1 9">Cell membrane</location>
        <topology evidence="1">Multi-pass membrane protein</topology>
    </subcellularLocation>
    <subcellularLocation>
        <location evidence="9">Bacterial flagellum basal body</location>
    </subcellularLocation>
</comment>
<keyword evidence="8 9" id="KW-0975">Bacterial flagellum</keyword>
<keyword evidence="10" id="KW-0969">Cilium</keyword>
<organism evidence="10 11">
    <name type="scientific">Fulvimarina manganoxydans</name>
    <dbReference type="NCBI Taxonomy" id="937218"/>
    <lineage>
        <taxon>Bacteria</taxon>
        <taxon>Pseudomonadati</taxon>
        <taxon>Pseudomonadota</taxon>
        <taxon>Alphaproteobacteria</taxon>
        <taxon>Hyphomicrobiales</taxon>
        <taxon>Aurantimonadaceae</taxon>
        <taxon>Fulvimarina</taxon>
    </lineage>
</organism>
<dbReference type="NCBIfam" id="NF004671">
    <property type="entry name" value="PRK06010.1"/>
    <property type="match status" value="1"/>
</dbReference>
<evidence type="ECO:0000256" key="9">
    <source>
        <dbReference type="RuleBase" id="RU364090"/>
    </source>
</evidence>
<evidence type="ECO:0000256" key="2">
    <source>
        <dbReference type="ARBA" id="ARBA00006156"/>
    </source>
</evidence>
<keyword evidence="11" id="KW-1185">Reference proteome</keyword>
<evidence type="ECO:0000313" key="11">
    <source>
        <dbReference type="Proteomes" id="UP000192656"/>
    </source>
</evidence>
<keyword evidence="10" id="KW-0282">Flagellum</keyword>
<proteinExistence type="inferred from homology"/>
<feature type="transmembrane region" description="Helical" evidence="9">
    <location>
        <begin position="12"/>
        <end position="35"/>
    </location>
</feature>
<dbReference type="Pfam" id="PF01313">
    <property type="entry name" value="Bac_export_3"/>
    <property type="match status" value="1"/>
</dbReference>
<evidence type="ECO:0000256" key="1">
    <source>
        <dbReference type="ARBA" id="ARBA00004651"/>
    </source>
</evidence>
<dbReference type="PANTHER" id="PTHR34040:SF2">
    <property type="entry name" value="FLAGELLAR BIOSYNTHETIC PROTEIN FLIQ"/>
    <property type="match status" value="1"/>
</dbReference>
<dbReference type="GO" id="GO:0009306">
    <property type="term" value="P:protein secretion"/>
    <property type="evidence" value="ECO:0007669"/>
    <property type="project" value="InterPro"/>
</dbReference>
<feature type="transmembrane region" description="Helical" evidence="9">
    <location>
        <begin position="55"/>
        <end position="76"/>
    </location>
</feature>
<dbReference type="PIRSF" id="PIRSF004669">
    <property type="entry name" value="FliQ"/>
    <property type="match status" value="1"/>
</dbReference>
<dbReference type="PANTHER" id="PTHR34040">
    <property type="entry name" value="FLAGELLAR BIOSYNTHETIC PROTEIN FLIQ"/>
    <property type="match status" value="1"/>
</dbReference>
<dbReference type="GO" id="GO:0005886">
    <property type="term" value="C:plasma membrane"/>
    <property type="evidence" value="ECO:0007669"/>
    <property type="project" value="UniProtKB-SubCell"/>
</dbReference>
<evidence type="ECO:0000256" key="3">
    <source>
        <dbReference type="ARBA" id="ARBA00021718"/>
    </source>
</evidence>
<dbReference type="InterPro" id="IPR002191">
    <property type="entry name" value="Bac_export_3"/>
</dbReference>
<keyword evidence="6 9" id="KW-1133">Transmembrane helix</keyword>
<evidence type="ECO:0000256" key="8">
    <source>
        <dbReference type="ARBA" id="ARBA00023143"/>
    </source>
</evidence>
<reference evidence="10 11" key="1">
    <citation type="submission" date="2017-04" db="EMBL/GenBank/DDBJ databases">
        <authorList>
            <person name="Afonso C.L."/>
            <person name="Miller P.J."/>
            <person name="Scott M.A."/>
            <person name="Spackman E."/>
            <person name="Goraichik I."/>
            <person name="Dimitrov K.M."/>
            <person name="Suarez D.L."/>
            <person name="Swayne D.E."/>
        </authorList>
    </citation>
    <scope>NUCLEOTIDE SEQUENCE [LARGE SCALE GENOMIC DNA]</scope>
    <source>
        <strain evidence="10 11">CGMCC 1.10972</strain>
    </source>
</reference>
<keyword evidence="10" id="KW-0966">Cell projection</keyword>
<sequence>MNEAEAIDIVQNAIWTIVTASGPAVAAAMVVGVIIALFQALTQIQEVTLTFVPKILAIFIVIAITASFTGAQVYAFTQETYSLIETGFDR</sequence>
<protein>
    <recommendedName>
        <fullName evidence="3 9">Flagellar biosynthetic protein FliQ</fullName>
    </recommendedName>
</protein>
<dbReference type="Proteomes" id="UP000192656">
    <property type="component" value="Unassembled WGS sequence"/>
</dbReference>
<gene>
    <name evidence="9" type="primary">fliQ</name>
    <name evidence="10" type="ORF">SAMN06297251_106176</name>
</gene>
<dbReference type="NCBIfam" id="TIGR01402">
    <property type="entry name" value="fliQ"/>
    <property type="match status" value="1"/>
</dbReference>
<dbReference type="AlphaFoldDB" id="A0A1W2BJY5"/>
<keyword evidence="7 9" id="KW-0472">Membrane</keyword>